<accession>A0A9E8AAD8</accession>
<keyword evidence="1" id="KW-0808">Transferase</keyword>
<name>A0A9E8AAD8_9VIRU</name>
<organism evidence="1">
    <name type="scientific">Hulunbuir Narna tick virus 1</name>
    <dbReference type="NCBI Taxonomy" id="2972242"/>
    <lineage>
        <taxon>Viruses</taxon>
        <taxon>Riboviria</taxon>
        <taxon>Orthornavirae</taxon>
        <taxon>Lenarviricota</taxon>
        <taxon>Amabiliviricetes</taxon>
        <taxon>Wolframvirales</taxon>
        <taxon>Narnaviridae</taxon>
    </lineage>
</organism>
<reference evidence="1" key="1">
    <citation type="submission" date="2022-05" db="EMBL/GenBank/DDBJ databases">
        <authorList>
            <person name="Cao W."/>
            <person name="Jia N."/>
            <person name="Lam T.T.-Y."/>
            <person name="Ni X."/>
            <person name="Liu J."/>
        </authorList>
    </citation>
    <scope>NUCLEOTIDE SEQUENCE</scope>
    <source>
        <strain evidence="1">TIGMIC 2</strain>
    </source>
</reference>
<dbReference type="EMBL" id="ON746440">
    <property type="protein sequence ID" value="UYL95391.1"/>
    <property type="molecule type" value="Genomic_RNA"/>
</dbReference>
<proteinExistence type="predicted"/>
<protein>
    <submittedName>
        <fullName evidence="1">RNA-dependent RNA polymerase</fullName>
    </submittedName>
</protein>
<keyword evidence="1" id="KW-0696">RNA-directed RNA polymerase</keyword>
<dbReference type="GO" id="GO:0003968">
    <property type="term" value="F:RNA-directed RNA polymerase activity"/>
    <property type="evidence" value="ECO:0007669"/>
    <property type="project" value="UniProtKB-KW"/>
</dbReference>
<sequence>MNPVKDSRPAGGSIPAKASTICEKMELPEALRQEFFSKPENWSDKILSKRIMSNPIISLCLRLSTYQVANNSNGCYDPKGQFFGSQRLYRMIGRFVGRGTFRRMCFASARQWKFVEECWIANMHTVLLNQCFDPTKLDRKLFGSIQKYKIWFVRFAFQGRLFKILKKDGSKRVRLSLKNQESVLKGLKAIAGWFQYAATSDMKEHNAAPPPIPYWKGWHAELRAPELVWFGGHLLRWRTCLIDMSFSDKDLSVLCQIRTFGRALPCPTHRMCYSDFNDQICILKEEFKTPKRVLETFGSFSRELGRRLGVREMPRSTHVSVSTSGCYEYSQKQFGFAGLTSDWLKQIDVPLSEARIGPYTGPFFETVEDFIVSSNNSPIDLLDCYGELLFPRPISFYKMSSSVRRGREQLTLVDLLYSGAGISTKRRYFSKLTSESKPLSPELGKIVLLLSSAIAFKQGSFFNENGMEIIPYEFIHVGDFKIPLFRNSDANRITYKAVDLPKVKLSCLAEPGAKTRPLGKNQAWFTFVTRAMRFMAEPILARDGRARIGLRSTNKMWSFLKFIQKIGVEYPDPVGQSTDYKSATDLIPLDLIECIWSNFLFGLPKSHPFWVYYDLIICSRQMFMPGKFQNLEKDHGSGLLNRRGSFMGEPMSFLTLTLVNLLIEEVTSYYFDKKVDLWSPPIGDMLVGDPVCICGDDVAALRTDIRKIFLFKEVVSSIGMKLSWKDGISKRLIIFCEDHVLIKGHGKTLKMVYIDVIKSRLLTTMTREHSDNRSSILGKGRMLGNQLDYFEDKNLKIACLSYFMTLFDRHYGYSIIRDTRCTLPLYLPPSCGGLGIPIVESTMPLFMHKYIGHVLHLLKVRDDLDRYVKLKTLSSLNNRVKHGISEMDINVLASEVSKYRRNADNSISVKSIYDDDFVINYLSEVSSVEIPPDPYTKKYDFSSLKNEASRAGFVPFSELYDEVERVLNFQNFLRKPSEKTRRSYNQWVKDSKKFWGKVFRNKHYKDYCHNLSINEFTSIAALDKQVSRGFSGWIYVGEDIQHFNLINSGPSMKVNFTNVKEINKKSLIYRMKTYPKHLFEM</sequence>
<evidence type="ECO:0000313" key="1">
    <source>
        <dbReference type="EMBL" id="UYL95391.1"/>
    </source>
</evidence>
<keyword evidence="1" id="KW-0548">Nucleotidyltransferase</keyword>